<evidence type="ECO:0000256" key="2">
    <source>
        <dbReference type="SAM" id="SignalP"/>
    </source>
</evidence>
<evidence type="ECO:0000313" key="3">
    <source>
        <dbReference type="EMBL" id="TWX53915.1"/>
    </source>
</evidence>
<dbReference type="Proteomes" id="UP000321525">
    <property type="component" value="Unassembled WGS sequence"/>
</dbReference>
<accession>A0A5C6Q2X2</accession>
<dbReference type="Proteomes" id="UP000321917">
    <property type="component" value="Unassembled WGS sequence"/>
</dbReference>
<evidence type="ECO:0000313" key="4">
    <source>
        <dbReference type="EMBL" id="TWX63037.1"/>
    </source>
</evidence>
<name>A0A5C6Q2X2_9GAMM</name>
<dbReference type="OrthoDB" id="6219137at2"/>
<keyword evidence="1" id="KW-0812">Transmembrane</keyword>
<dbReference type="Pfam" id="PF11949">
    <property type="entry name" value="DUF3466"/>
    <property type="match status" value="1"/>
</dbReference>
<organism evidence="4 6">
    <name type="scientific">Colwellia hornerae</name>
    <dbReference type="NCBI Taxonomy" id="89402"/>
    <lineage>
        <taxon>Bacteria</taxon>
        <taxon>Pseudomonadati</taxon>
        <taxon>Pseudomonadota</taxon>
        <taxon>Gammaproteobacteria</taxon>
        <taxon>Alteromonadales</taxon>
        <taxon>Colwelliaceae</taxon>
        <taxon>Colwellia</taxon>
    </lineage>
</organism>
<proteinExistence type="predicted"/>
<sequence length="598" mass="65788">MNKFVKSVLVLGISSALSLSMAQAAKYEVIDKGGIDIVKYSYAQQENNQSQMAISGSDIYNFPVQFQYFDTDDFDSIVRLASSQHENVDALSDIENENDLRSGNPSANDLAWAVRYLKSQNSSRSARFYQQVGNILAMRNLTGNAGDTESFAVFDQYFPDTTILTRSTVDYVNGITNDGWIYGNGSAPYTAMPFTGTDGNPVVYWVRDFTSRAFYSPDAGNTIIALKPPTEGDDIPESLRLGGESAILDISESLFAVGYASTSIDQNSLDDITNESGGCADPEILANVPFEICIQSVVSSMYNTEAFKWTLSLEGVTKAETLGHLVTPNVDDPREFVNYAQAINNDGVAVGFAHGWEDKNETAPSRNEPRNFYGVVYKNGQVKDFTDNHVKFFDSRTYGINNAGIAIGHTKTVVNGSTRTKFFHVDTNDFDSGMEMIRPDDFFKGSSSTARAINENGIIVGEGEVETHNDLKSPRRRHAFMYDIASKTFTDLNDLLTCDSAYTIIEARDINDKNEISASALVKAPRRDAKGELIFDLNTGEQLVEDVVRAVTLRPLAGEIDDCSGVEKKVERSGAGLGFISFFALLIFGFTRRVLKKS</sequence>
<keyword evidence="5" id="KW-1185">Reference proteome</keyword>
<dbReference type="InterPro" id="IPR022562">
    <property type="entry name" value="DUF3466"/>
</dbReference>
<protein>
    <submittedName>
        <fullName evidence="4">DUF3466 family protein</fullName>
    </submittedName>
</protein>
<feature type="transmembrane region" description="Helical" evidence="1">
    <location>
        <begin position="574"/>
        <end position="595"/>
    </location>
</feature>
<evidence type="ECO:0000313" key="6">
    <source>
        <dbReference type="Proteomes" id="UP000321917"/>
    </source>
</evidence>
<keyword evidence="1" id="KW-0472">Membrane</keyword>
<dbReference type="RefSeq" id="WP_146801179.1">
    <property type="nucleotide sequence ID" value="NZ_VOLP01000042.1"/>
</dbReference>
<dbReference type="AlphaFoldDB" id="A0A5C6Q2X2"/>
<evidence type="ECO:0000313" key="5">
    <source>
        <dbReference type="Proteomes" id="UP000321525"/>
    </source>
</evidence>
<dbReference type="EMBL" id="VOLR01000043">
    <property type="protein sequence ID" value="TWX53915.1"/>
    <property type="molecule type" value="Genomic_DNA"/>
</dbReference>
<feature type="signal peptide" evidence="2">
    <location>
        <begin position="1"/>
        <end position="24"/>
    </location>
</feature>
<gene>
    <name evidence="3" type="ORF">ESZ26_18335</name>
    <name evidence="4" type="ORF">ESZ27_18195</name>
</gene>
<comment type="caution">
    <text evidence="4">The sequence shown here is derived from an EMBL/GenBank/DDBJ whole genome shotgun (WGS) entry which is preliminary data.</text>
</comment>
<dbReference type="EMBL" id="VOLQ01000058">
    <property type="protein sequence ID" value="TWX63037.1"/>
    <property type="molecule type" value="Genomic_DNA"/>
</dbReference>
<feature type="chain" id="PRO_5022726142" evidence="2">
    <location>
        <begin position="25"/>
        <end position="598"/>
    </location>
</feature>
<reference evidence="4 6" key="1">
    <citation type="submission" date="2019-07" db="EMBL/GenBank/DDBJ databases">
        <title>Genomes of sea-ice associated Colwellia species.</title>
        <authorList>
            <person name="Bowman J.P."/>
        </authorList>
    </citation>
    <scope>NUCLEOTIDE SEQUENCE [LARGE SCALE GENOMIC DNA]</scope>
    <source>
        <strain evidence="3 5">ACAM 607</strain>
        <strain evidence="4 6">IC036</strain>
    </source>
</reference>
<keyword evidence="1" id="KW-1133">Transmembrane helix</keyword>
<keyword evidence="2" id="KW-0732">Signal</keyword>
<evidence type="ECO:0000256" key="1">
    <source>
        <dbReference type="SAM" id="Phobius"/>
    </source>
</evidence>